<dbReference type="OrthoDB" id="9775096at2"/>
<dbReference type="EMBL" id="FNCK01000014">
    <property type="protein sequence ID" value="SDG54163.1"/>
    <property type="molecule type" value="Genomic_DNA"/>
</dbReference>
<reference evidence="5 6" key="1">
    <citation type="submission" date="2016-10" db="EMBL/GenBank/DDBJ databases">
        <authorList>
            <person name="de Groot N.N."/>
        </authorList>
    </citation>
    <scope>NUCLEOTIDE SEQUENCE [LARGE SCALE GENOMIC DNA]</scope>
    <source>
        <strain evidence="5 6">ATCC BAA-466</strain>
    </source>
</reference>
<evidence type="ECO:0000313" key="6">
    <source>
        <dbReference type="Proteomes" id="UP000199708"/>
    </source>
</evidence>
<keyword evidence="2" id="KW-0472">Membrane</keyword>
<dbReference type="InterPro" id="IPR025987">
    <property type="entry name" value="GW_dom"/>
</dbReference>
<keyword evidence="1" id="KW-0732">Signal</keyword>
<evidence type="ECO:0000259" key="3">
    <source>
        <dbReference type="Pfam" id="PF13354"/>
    </source>
</evidence>
<dbReference type="AlphaFoldDB" id="A0A1G7V305"/>
<protein>
    <submittedName>
        <fullName evidence="5">Beta-lactamase class A</fullName>
    </submittedName>
</protein>
<dbReference type="Proteomes" id="UP000199708">
    <property type="component" value="Unassembled WGS sequence"/>
</dbReference>
<keyword evidence="2" id="KW-1133">Transmembrane helix</keyword>
<sequence>MNDSYQKRLISFIIIATLFSTLFFTFVSSPQRYLIGNLFKKPINTSVEYDNLDIELYENPVIQTHSNRDQKISLSSELTSQYMPRFYNRPELVAPTLASKINQKPLIEDIGVAELAWKRDGLQEVLYQRNKPYTGWFQEGGRRGYFYQDGMRQDLSANELIRRQVSDLFTSNKYPFYITPHNRREHFTLKPIKYSILIKSPSLSIYSDPPGLLSARYVQNTQDLIDSPMDVTQELTNQYGTWLHVYFGYDELGWIKKDSNYSDYVLTYYSERELLDDVEATLETYLGYVSATAGASFVNSEHLTQVSVNNQIFFPASTQKIYVLGKIYELYKTGELSPDSMVFLSDENRVPGAGIIQGDPNGTQYTVDYLVDLIALYSDNTAANMLIEVAGEGEWITPFVHHFGLKDTFVDGKYYHGSTNRRFQTSPGDAARYFALIARNELNGEPWDRQLIQKLMTNPWRFLSGYIPSNIVTWNKTGLGSTEQNDVAAFETDYGTYTLAVYTENPYNYDAIPDQMGILSKAVFDVYINHRLLLWEPVTDIKAYFEEKERETLIENDSLPVEEEVAY</sequence>
<dbReference type="RefSeq" id="WP_090290467.1">
    <property type="nucleotide sequence ID" value="NZ_FNCK01000014.1"/>
</dbReference>
<dbReference type="SUPFAM" id="SSF56601">
    <property type="entry name" value="beta-lactamase/transpeptidase-like"/>
    <property type="match status" value="1"/>
</dbReference>
<evidence type="ECO:0000259" key="4">
    <source>
        <dbReference type="Pfam" id="PF13457"/>
    </source>
</evidence>
<keyword evidence="2" id="KW-0812">Transmembrane</keyword>
<feature type="transmembrane region" description="Helical" evidence="2">
    <location>
        <begin position="9"/>
        <end position="27"/>
    </location>
</feature>
<dbReference type="STRING" id="120956.SAMN05421791_11414"/>
<name>A0A1G7V305_9LACT</name>
<dbReference type="Pfam" id="PF13354">
    <property type="entry name" value="Beta-lactamase2"/>
    <property type="match status" value="1"/>
</dbReference>
<dbReference type="Pfam" id="PF13457">
    <property type="entry name" value="GW"/>
    <property type="match status" value="1"/>
</dbReference>
<dbReference type="InterPro" id="IPR038200">
    <property type="entry name" value="GW_dom_sf"/>
</dbReference>
<proteinExistence type="predicted"/>
<feature type="domain" description="Beta-lactamase class A catalytic" evidence="3">
    <location>
        <begin position="307"/>
        <end position="503"/>
    </location>
</feature>
<dbReference type="GO" id="GO:0008800">
    <property type="term" value="F:beta-lactamase activity"/>
    <property type="evidence" value="ECO:0007669"/>
    <property type="project" value="InterPro"/>
</dbReference>
<dbReference type="InterPro" id="IPR045155">
    <property type="entry name" value="Beta-lactam_cat"/>
</dbReference>
<dbReference type="GO" id="GO:0030655">
    <property type="term" value="P:beta-lactam antibiotic catabolic process"/>
    <property type="evidence" value="ECO:0007669"/>
    <property type="project" value="InterPro"/>
</dbReference>
<evidence type="ECO:0000313" key="5">
    <source>
        <dbReference type="EMBL" id="SDG54163.1"/>
    </source>
</evidence>
<evidence type="ECO:0000256" key="2">
    <source>
        <dbReference type="SAM" id="Phobius"/>
    </source>
</evidence>
<dbReference type="Gene3D" id="2.30.30.170">
    <property type="match status" value="1"/>
</dbReference>
<dbReference type="PANTHER" id="PTHR35333">
    <property type="entry name" value="BETA-LACTAMASE"/>
    <property type="match status" value="1"/>
</dbReference>
<dbReference type="GO" id="GO:0046677">
    <property type="term" value="P:response to antibiotic"/>
    <property type="evidence" value="ECO:0007669"/>
    <property type="project" value="InterPro"/>
</dbReference>
<feature type="domain" description="GW" evidence="4">
    <location>
        <begin position="191"/>
        <end position="258"/>
    </location>
</feature>
<dbReference type="PANTHER" id="PTHR35333:SF3">
    <property type="entry name" value="BETA-LACTAMASE-TYPE TRANSPEPTIDASE FOLD CONTAINING PROTEIN"/>
    <property type="match status" value="1"/>
</dbReference>
<gene>
    <name evidence="5" type="ORF">SAMN05421791_11414</name>
</gene>
<organism evidence="5 6">
    <name type="scientific">Facklamia miroungae</name>
    <dbReference type="NCBI Taxonomy" id="120956"/>
    <lineage>
        <taxon>Bacteria</taxon>
        <taxon>Bacillati</taxon>
        <taxon>Bacillota</taxon>
        <taxon>Bacilli</taxon>
        <taxon>Lactobacillales</taxon>
        <taxon>Aerococcaceae</taxon>
        <taxon>Facklamia</taxon>
    </lineage>
</organism>
<dbReference type="InterPro" id="IPR000871">
    <property type="entry name" value="Beta-lactam_class-A"/>
</dbReference>
<dbReference type="InterPro" id="IPR012338">
    <property type="entry name" value="Beta-lactam/transpept-like"/>
</dbReference>
<accession>A0A1G7V305</accession>
<evidence type="ECO:0000256" key="1">
    <source>
        <dbReference type="ARBA" id="ARBA00022729"/>
    </source>
</evidence>
<dbReference type="Gene3D" id="3.40.710.10">
    <property type="entry name" value="DD-peptidase/beta-lactamase superfamily"/>
    <property type="match status" value="1"/>
</dbReference>
<dbReference type="SUPFAM" id="SSF82057">
    <property type="entry name" value="Prokaryotic SH3-related domain"/>
    <property type="match status" value="1"/>
</dbReference>
<keyword evidence="6" id="KW-1185">Reference proteome</keyword>